<dbReference type="RefSeq" id="WP_155107077.1">
    <property type="nucleotide sequence ID" value="NZ_WMJZ01000003.1"/>
</dbReference>
<dbReference type="EMBL" id="WMJZ01000003">
    <property type="protein sequence ID" value="MTH45410.1"/>
    <property type="molecule type" value="Genomic_DNA"/>
</dbReference>
<gene>
    <name evidence="1" type="ORF">GJV78_03860</name>
</gene>
<comment type="caution">
    <text evidence="1">The sequence shown here is derived from an EMBL/GenBank/DDBJ whole genome shotgun (WGS) entry which is preliminary data.</text>
</comment>
<evidence type="ECO:0000313" key="2">
    <source>
        <dbReference type="Proteomes" id="UP000477739"/>
    </source>
</evidence>
<evidence type="ECO:0000313" key="1">
    <source>
        <dbReference type="EMBL" id="MTH45410.1"/>
    </source>
</evidence>
<accession>A0A6L6IK54</accession>
<sequence length="123" mass="14323">MNDEGFKMTNFIYDTKEIMTLAWKRARESFADYEGERTLRQCFKTSLRIIWSRARADMEKAIELAKCRAKAVQQKRYKELLSVATENGLNHGKSWTCTSNDALVRNGIPAEWIGLEICYVYND</sequence>
<keyword evidence="2" id="KW-1185">Reference proteome</keyword>
<proteinExistence type="predicted"/>
<name>A0A6L6IK54_9ENTR</name>
<dbReference type="OrthoDB" id="9905864at2"/>
<dbReference type="AlphaFoldDB" id="A0A6L6IK54"/>
<dbReference type="Proteomes" id="UP000477739">
    <property type="component" value="Unassembled WGS sequence"/>
</dbReference>
<organism evidence="1 2">
    <name type="scientific">Intestinirhabdus alba</name>
    <dbReference type="NCBI Taxonomy" id="2899544"/>
    <lineage>
        <taxon>Bacteria</taxon>
        <taxon>Pseudomonadati</taxon>
        <taxon>Pseudomonadota</taxon>
        <taxon>Gammaproteobacteria</taxon>
        <taxon>Enterobacterales</taxon>
        <taxon>Enterobacteriaceae</taxon>
        <taxon>Intestinirhabdus</taxon>
    </lineage>
</organism>
<reference evidence="1 2" key="1">
    <citation type="submission" date="2019-11" db="EMBL/GenBank/DDBJ databases">
        <title>Escherichia alba sp. nov. isolated from the gut of plastic-eating superworms Zophobas atratus.</title>
        <authorList>
            <person name="Yang Y."/>
        </authorList>
    </citation>
    <scope>NUCLEOTIDE SEQUENCE [LARGE SCALE GENOMIC DNA]</scope>
    <source>
        <strain evidence="2">BIT-B35</strain>
    </source>
</reference>
<protein>
    <submittedName>
        <fullName evidence="1">Uncharacterized protein</fullName>
    </submittedName>
</protein>